<keyword evidence="8" id="KW-1185">Reference proteome</keyword>
<feature type="transmembrane region" description="Helical" evidence="5">
    <location>
        <begin position="52"/>
        <end position="76"/>
    </location>
</feature>
<dbReference type="PANTHER" id="PTHR48477:SF1">
    <property type="entry name" value="PHOSPHATE TRANSPORTER PHO1"/>
    <property type="match status" value="1"/>
</dbReference>
<keyword evidence="3 5" id="KW-1133">Transmembrane helix</keyword>
<dbReference type="GO" id="GO:0016020">
    <property type="term" value="C:membrane"/>
    <property type="evidence" value="ECO:0007669"/>
    <property type="project" value="UniProtKB-SubCell"/>
</dbReference>
<dbReference type="PANTHER" id="PTHR48477">
    <property type="entry name" value="PHOSPHATE TRANSPORTER PHO1"/>
    <property type="match status" value="1"/>
</dbReference>
<feature type="transmembrane region" description="Helical" evidence="5">
    <location>
        <begin position="133"/>
        <end position="154"/>
    </location>
</feature>
<dbReference type="Pfam" id="PF03124">
    <property type="entry name" value="EXS"/>
    <property type="match status" value="1"/>
</dbReference>
<reference evidence="7" key="1">
    <citation type="submission" date="2022-12" db="EMBL/GenBank/DDBJ databases">
        <title>Draft genome assemblies for two species of Escallonia (Escalloniales).</title>
        <authorList>
            <person name="Chanderbali A."/>
            <person name="Dervinis C."/>
            <person name="Anghel I."/>
            <person name="Soltis D."/>
            <person name="Soltis P."/>
            <person name="Zapata F."/>
        </authorList>
    </citation>
    <scope>NUCLEOTIDE SEQUENCE</scope>
    <source>
        <strain evidence="7">UCBG64.0493</strain>
        <tissue evidence="7">Leaf</tissue>
    </source>
</reference>
<evidence type="ECO:0000313" key="7">
    <source>
        <dbReference type="EMBL" id="KAK3017549.1"/>
    </source>
</evidence>
<dbReference type="InterPro" id="IPR004342">
    <property type="entry name" value="EXS_C"/>
</dbReference>
<dbReference type="AlphaFoldDB" id="A0AA89AUN8"/>
<gene>
    <name evidence="7" type="ORF">RJ639_007421</name>
</gene>
<feature type="transmembrane region" description="Helical" evidence="5">
    <location>
        <begin position="21"/>
        <end position="40"/>
    </location>
</feature>
<evidence type="ECO:0000256" key="1">
    <source>
        <dbReference type="ARBA" id="ARBA00004141"/>
    </source>
</evidence>
<proteinExistence type="predicted"/>
<evidence type="ECO:0000313" key="8">
    <source>
        <dbReference type="Proteomes" id="UP001188597"/>
    </source>
</evidence>
<organism evidence="7 8">
    <name type="scientific">Escallonia herrerae</name>
    <dbReference type="NCBI Taxonomy" id="1293975"/>
    <lineage>
        <taxon>Eukaryota</taxon>
        <taxon>Viridiplantae</taxon>
        <taxon>Streptophyta</taxon>
        <taxon>Embryophyta</taxon>
        <taxon>Tracheophyta</taxon>
        <taxon>Spermatophyta</taxon>
        <taxon>Magnoliopsida</taxon>
        <taxon>eudicotyledons</taxon>
        <taxon>Gunneridae</taxon>
        <taxon>Pentapetalae</taxon>
        <taxon>asterids</taxon>
        <taxon>campanulids</taxon>
        <taxon>Escalloniales</taxon>
        <taxon>Escalloniaceae</taxon>
        <taxon>Escallonia</taxon>
    </lineage>
</organism>
<feature type="transmembrane region" description="Helical" evidence="5">
    <location>
        <begin position="97"/>
        <end position="121"/>
    </location>
</feature>
<name>A0AA89AUN8_9ASTE</name>
<dbReference type="GO" id="GO:0016036">
    <property type="term" value="P:cellular response to phosphate starvation"/>
    <property type="evidence" value="ECO:0007669"/>
    <property type="project" value="InterPro"/>
</dbReference>
<keyword evidence="2 5" id="KW-0812">Transmembrane</keyword>
<evidence type="ECO:0000256" key="4">
    <source>
        <dbReference type="ARBA" id="ARBA00023136"/>
    </source>
</evidence>
<comment type="subcellular location">
    <subcellularLocation>
        <location evidence="1">Membrane</location>
        <topology evidence="1">Multi-pass membrane protein</topology>
    </subcellularLocation>
</comment>
<evidence type="ECO:0000256" key="2">
    <source>
        <dbReference type="ARBA" id="ARBA00022692"/>
    </source>
</evidence>
<accession>A0AA89AUN8</accession>
<dbReference type="EMBL" id="JAVXUP010000995">
    <property type="protein sequence ID" value="KAK3017549.1"/>
    <property type="molecule type" value="Genomic_DNA"/>
</dbReference>
<comment type="caution">
    <text evidence="7">The sequence shown here is derived from an EMBL/GenBank/DDBJ whole genome shotgun (WGS) entry which is preliminary data.</text>
</comment>
<dbReference type="Proteomes" id="UP001188597">
    <property type="component" value="Unassembled WGS sequence"/>
</dbReference>
<sequence length="256" mass="28998">MKILRTQQPKDSHMAISLDGLFAASFVTLFSVYSILAHLFTPEADAADAEIIYAIFGMFALLSLHVFMYGCNLFMWKATGISCNLIFEFQPTTAIKYEGAFLICTCLMTTVVGAMVIHLLLLCKGFLPHYNDAIPGILFVCSLTLLICPLNILYRSTRYCFIRVMRNIVCSPFYKVLMVDVLMADQLTSQIPLLRYFESLACYFYLGSFGTHRYETCNSGKLYRELAYVISFAPYYWRAMQPEPGLHMPGSQQLSG</sequence>
<feature type="domain" description="EXS" evidence="6">
    <location>
        <begin position="53"/>
        <end position="241"/>
    </location>
</feature>
<dbReference type="InterPro" id="IPR052486">
    <property type="entry name" value="PHO1"/>
</dbReference>
<keyword evidence="4 5" id="KW-0472">Membrane</keyword>
<protein>
    <recommendedName>
        <fullName evidence="6">EXS domain-containing protein</fullName>
    </recommendedName>
</protein>
<evidence type="ECO:0000259" key="6">
    <source>
        <dbReference type="Pfam" id="PF03124"/>
    </source>
</evidence>
<evidence type="ECO:0000256" key="5">
    <source>
        <dbReference type="SAM" id="Phobius"/>
    </source>
</evidence>
<evidence type="ECO:0000256" key="3">
    <source>
        <dbReference type="ARBA" id="ARBA00022989"/>
    </source>
</evidence>